<dbReference type="EMBL" id="JATAAI010000019">
    <property type="protein sequence ID" value="KAK1738879.1"/>
    <property type="molecule type" value="Genomic_DNA"/>
</dbReference>
<name>A0AAD8Y3B6_9STRA</name>
<dbReference type="Proteomes" id="UP001224775">
    <property type="component" value="Unassembled WGS sequence"/>
</dbReference>
<protein>
    <submittedName>
        <fullName evidence="1">Uncharacterized protein</fullName>
    </submittedName>
</protein>
<gene>
    <name evidence="1" type="ORF">QTG54_010195</name>
</gene>
<evidence type="ECO:0000313" key="2">
    <source>
        <dbReference type="Proteomes" id="UP001224775"/>
    </source>
</evidence>
<reference evidence="1" key="1">
    <citation type="submission" date="2023-06" db="EMBL/GenBank/DDBJ databases">
        <title>Survivors Of The Sea: Transcriptome response of Skeletonema marinoi to long-term dormancy.</title>
        <authorList>
            <person name="Pinder M.I.M."/>
            <person name="Kourtchenko O."/>
            <person name="Robertson E.K."/>
            <person name="Larsson T."/>
            <person name="Maumus F."/>
            <person name="Osuna-Cruz C.M."/>
            <person name="Vancaester E."/>
            <person name="Stenow R."/>
            <person name="Vandepoele K."/>
            <person name="Ploug H."/>
            <person name="Bruchert V."/>
            <person name="Godhe A."/>
            <person name="Topel M."/>
        </authorList>
    </citation>
    <scope>NUCLEOTIDE SEQUENCE</scope>
    <source>
        <strain evidence="1">R05AC</strain>
    </source>
</reference>
<dbReference type="SUPFAM" id="SSF48452">
    <property type="entry name" value="TPR-like"/>
    <property type="match status" value="1"/>
</dbReference>
<dbReference type="Gene3D" id="1.25.40.10">
    <property type="entry name" value="Tetratricopeptide repeat domain"/>
    <property type="match status" value="1"/>
</dbReference>
<proteinExistence type="predicted"/>
<organism evidence="1 2">
    <name type="scientific">Skeletonema marinoi</name>
    <dbReference type="NCBI Taxonomy" id="267567"/>
    <lineage>
        <taxon>Eukaryota</taxon>
        <taxon>Sar</taxon>
        <taxon>Stramenopiles</taxon>
        <taxon>Ochrophyta</taxon>
        <taxon>Bacillariophyta</taxon>
        <taxon>Coscinodiscophyceae</taxon>
        <taxon>Thalassiosirophycidae</taxon>
        <taxon>Thalassiosirales</taxon>
        <taxon>Skeletonemataceae</taxon>
        <taxon>Skeletonema</taxon>
        <taxon>Skeletonema marinoi-dohrnii complex</taxon>
    </lineage>
</organism>
<keyword evidence="2" id="KW-1185">Reference proteome</keyword>
<comment type="caution">
    <text evidence="1">The sequence shown here is derived from an EMBL/GenBank/DDBJ whole genome shotgun (WGS) entry which is preliminary data.</text>
</comment>
<dbReference type="AlphaFoldDB" id="A0AAD8Y3B6"/>
<evidence type="ECO:0000313" key="1">
    <source>
        <dbReference type="EMBL" id="KAK1738879.1"/>
    </source>
</evidence>
<sequence>MKKTAASHLSEGNLKDALHTLNKCLALQQKLNGKESVEVADTFNMMGTIMANMGAEYNYRAMTAFEQALKIYQQQIGFGSEESAACLKNLYLLLHQQRVDIKSSEDEDEETASVACYECYTCTEATRNPCRNM</sequence>
<accession>A0AAD8Y3B6</accession>
<dbReference type="InterPro" id="IPR011990">
    <property type="entry name" value="TPR-like_helical_dom_sf"/>
</dbReference>